<sequence>MTPTEARIYTVQAFRDSGLWVIEVPEIDAVGQTRTLASAADTARTLIALWLDVDPETISVEMDYSRIDPDALTLMNQARAEQARAEAINSEAAKTWRQAARKLVRDDHLSLRDAAIVLGVSYGRVQQLVS</sequence>
<organism evidence="1 2">
    <name type="scientific">Pseudonocardia yunnanensis</name>
    <dbReference type="NCBI Taxonomy" id="58107"/>
    <lineage>
        <taxon>Bacteria</taxon>
        <taxon>Bacillati</taxon>
        <taxon>Actinomycetota</taxon>
        <taxon>Actinomycetes</taxon>
        <taxon>Pseudonocardiales</taxon>
        <taxon>Pseudonocardiaceae</taxon>
        <taxon>Pseudonocardia</taxon>
    </lineage>
</organism>
<proteinExistence type="predicted"/>
<evidence type="ECO:0000313" key="1">
    <source>
        <dbReference type="EMBL" id="MFD1521129.1"/>
    </source>
</evidence>
<evidence type="ECO:0000313" key="2">
    <source>
        <dbReference type="Proteomes" id="UP001597114"/>
    </source>
</evidence>
<name>A0ABW4F4C6_9PSEU</name>
<dbReference type="Proteomes" id="UP001597114">
    <property type="component" value="Unassembled WGS sequence"/>
</dbReference>
<keyword evidence="2" id="KW-1185">Reference proteome</keyword>
<evidence type="ECO:0008006" key="3">
    <source>
        <dbReference type="Google" id="ProtNLM"/>
    </source>
</evidence>
<accession>A0ABW4F4C6</accession>
<gene>
    <name evidence="1" type="ORF">ACFSJD_26765</name>
</gene>
<protein>
    <recommendedName>
        <fullName evidence="3">Antitoxin HicB</fullName>
    </recommendedName>
</protein>
<reference evidence="2" key="1">
    <citation type="journal article" date="2019" name="Int. J. Syst. Evol. Microbiol.">
        <title>The Global Catalogue of Microorganisms (GCM) 10K type strain sequencing project: providing services to taxonomists for standard genome sequencing and annotation.</title>
        <authorList>
            <consortium name="The Broad Institute Genomics Platform"/>
            <consortium name="The Broad Institute Genome Sequencing Center for Infectious Disease"/>
            <person name="Wu L."/>
            <person name="Ma J."/>
        </authorList>
    </citation>
    <scope>NUCLEOTIDE SEQUENCE [LARGE SCALE GENOMIC DNA]</scope>
    <source>
        <strain evidence="2">CCM 7043</strain>
    </source>
</reference>
<dbReference type="RefSeq" id="WP_344721912.1">
    <property type="nucleotide sequence ID" value="NZ_BAAAUS010000008.1"/>
</dbReference>
<comment type="caution">
    <text evidence="1">The sequence shown here is derived from an EMBL/GenBank/DDBJ whole genome shotgun (WGS) entry which is preliminary data.</text>
</comment>
<dbReference type="EMBL" id="JBHUCO010000031">
    <property type="protein sequence ID" value="MFD1521129.1"/>
    <property type="molecule type" value="Genomic_DNA"/>
</dbReference>